<sequence>MCSVLFTWRAKHLHKARQGRKLIRIQASDSWDSHGGRQAALAHPPARALLARKHDFYYHLNARKRHVNCVVCRTLSKHRSDYFVYASGAKPRYKFETL</sequence>
<evidence type="ECO:0000313" key="2">
    <source>
        <dbReference type="Proteomes" id="UP000838756"/>
    </source>
</evidence>
<comment type="caution">
    <text evidence="1">The sequence shown here is derived from an EMBL/GenBank/DDBJ whole genome shotgun (WGS) entry which is preliminary data.</text>
</comment>
<evidence type="ECO:0000313" key="1">
    <source>
        <dbReference type="EMBL" id="CAH2232540.1"/>
    </source>
</evidence>
<gene>
    <name evidence="1" type="primary">jg22639</name>
    <name evidence="1" type="ORF">PAEG_LOCUS10772</name>
</gene>
<dbReference type="EMBL" id="CAKXAJ010024904">
    <property type="protein sequence ID" value="CAH2232540.1"/>
    <property type="molecule type" value="Genomic_DNA"/>
</dbReference>
<organism evidence="1 2">
    <name type="scientific">Pararge aegeria aegeria</name>
    <dbReference type="NCBI Taxonomy" id="348720"/>
    <lineage>
        <taxon>Eukaryota</taxon>
        <taxon>Metazoa</taxon>
        <taxon>Ecdysozoa</taxon>
        <taxon>Arthropoda</taxon>
        <taxon>Hexapoda</taxon>
        <taxon>Insecta</taxon>
        <taxon>Pterygota</taxon>
        <taxon>Neoptera</taxon>
        <taxon>Endopterygota</taxon>
        <taxon>Lepidoptera</taxon>
        <taxon>Glossata</taxon>
        <taxon>Ditrysia</taxon>
        <taxon>Papilionoidea</taxon>
        <taxon>Nymphalidae</taxon>
        <taxon>Satyrinae</taxon>
        <taxon>Satyrini</taxon>
        <taxon>Parargina</taxon>
        <taxon>Pararge</taxon>
    </lineage>
</organism>
<dbReference type="OrthoDB" id="10410110at2759"/>
<protein>
    <submittedName>
        <fullName evidence="1">Jg22639 protein</fullName>
    </submittedName>
</protein>
<dbReference type="Proteomes" id="UP000838756">
    <property type="component" value="Unassembled WGS sequence"/>
</dbReference>
<dbReference type="AlphaFoldDB" id="A0A8S4R743"/>
<reference evidence="1" key="1">
    <citation type="submission" date="2022-03" db="EMBL/GenBank/DDBJ databases">
        <authorList>
            <person name="Lindestad O."/>
        </authorList>
    </citation>
    <scope>NUCLEOTIDE SEQUENCE</scope>
</reference>
<name>A0A8S4R743_9NEOP</name>
<proteinExistence type="predicted"/>
<accession>A0A8S4R743</accession>
<keyword evidence="2" id="KW-1185">Reference proteome</keyword>